<dbReference type="Pfam" id="PF13487">
    <property type="entry name" value="HD_5"/>
    <property type="match status" value="1"/>
</dbReference>
<dbReference type="PANTHER" id="PTHR45228">
    <property type="entry name" value="CYCLIC DI-GMP PHOSPHODIESTERASE TM_0186-RELATED"/>
    <property type="match status" value="1"/>
</dbReference>
<protein>
    <recommendedName>
        <fullName evidence="1">Stage 0 sporulation protein A homolog</fullName>
    </recommendedName>
</protein>
<dbReference type="InterPro" id="IPR003607">
    <property type="entry name" value="HD/PDEase_dom"/>
</dbReference>
<dbReference type="PANTHER" id="PTHR45228:SF5">
    <property type="entry name" value="CYCLIC DI-GMP PHOSPHODIESTERASE VC_1348-RELATED"/>
    <property type="match status" value="1"/>
</dbReference>
<dbReference type="EMBL" id="LN555523">
    <property type="protein sequence ID" value="CED94310.1"/>
    <property type="molecule type" value="Genomic_DNA"/>
</dbReference>
<accession>A0A1V1I266</accession>
<dbReference type="SMART" id="SM00471">
    <property type="entry name" value="HDc"/>
    <property type="match status" value="1"/>
</dbReference>
<feature type="domain" description="Response regulatory" evidence="4">
    <location>
        <begin position="5"/>
        <end position="120"/>
    </location>
</feature>
<dbReference type="Proteomes" id="UP000245622">
    <property type="component" value="Chromosome 1"/>
</dbReference>
<dbReference type="InterPro" id="IPR037522">
    <property type="entry name" value="HD_GYP_dom"/>
</dbReference>
<dbReference type="Gene3D" id="3.40.50.2300">
    <property type="match status" value="1"/>
</dbReference>
<dbReference type="SUPFAM" id="SSF52172">
    <property type="entry name" value="CheY-like"/>
    <property type="match status" value="1"/>
</dbReference>
<evidence type="ECO:0000256" key="1">
    <source>
        <dbReference type="ARBA" id="ARBA00018672"/>
    </source>
</evidence>
<evidence type="ECO:0000256" key="3">
    <source>
        <dbReference type="PROSITE-ProRule" id="PRU00169"/>
    </source>
</evidence>
<reference evidence="6 7" key="1">
    <citation type="submission" date="2014-04" db="EMBL/GenBank/DDBJ databases">
        <authorList>
            <person name="Hornung B.V."/>
        </authorList>
    </citation>
    <scope>NUCLEOTIDE SEQUENCE [LARGE SCALE GENOMIC DNA]</scope>
    <source>
        <strain evidence="6 7">CRIB</strain>
    </source>
</reference>
<evidence type="ECO:0000313" key="6">
    <source>
        <dbReference type="EMBL" id="CED94310.1"/>
    </source>
</evidence>
<dbReference type="InterPro" id="IPR011006">
    <property type="entry name" value="CheY-like_superfamily"/>
</dbReference>
<proteinExistence type="predicted"/>
<evidence type="ECO:0000259" key="5">
    <source>
        <dbReference type="PROSITE" id="PS51832"/>
    </source>
</evidence>
<dbReference type="SUPFAM" id="SSF109604">
    <property type="entry name" value="HD-domain/PDEase-like"/>
    <property type="match status" value="1"/>
</dbReference>
<dbReference type="GeneID" id="82205735"/>
<organism evidence="6 7">
    <name type="scientific">Romboutsia ilealis</name>
    <dbReference type="NCBI Taxonomy" id="1115758"/>
    <lineage>
        <taxon>Bacteria</taxon>
        <taxon>Bacillati</taxon>
        <taxon>Bacillota</taxon>
        <taxon>Clostridia</taxon>
        <taxon>Peptostreptococcales</taxon>
        <taxon>Peptostreptococcaceae</taxon>
        <taxon>Romboutsia</taxon>
    </lineage>
</organism>
<sequence>MRLRHILVIDDNVTNLKLAENTLKPYYKVSLLISGAQTLKFLAKHRPDLILLDINLPDMDAYETLAKIKENKELENIPVIFLTSRSDSEIEVKGFELGAVDFITKPFISQSMLSRVKMHLELSEYRTQLEEKIYEKTQMIENLQDVMMLSLAELVECRDENTGGHVKRTAEYVRILANELVEAGVYSDILTPEYVKDIIKSAPLHDIGKIGINDATLLKMGSLDEDEFEYMKKHVELGAISLQKMINETDKESFLYTARDMAYYHQEKWDGTGYPSGLKGEEIPISARIMAIADVYDALTTKRPYKEPFSHEDTVNIIIEGREKGFDPNMIDVFKEISYKFEMVKFSL</sequence>
<evidence type="ECO:0000256" key="2">
    <source>
        <dbReference type="ARBA" id="ARBA00024867"/>
    </source>
</evidence>
<dbReference type="CDD" id="cd00077">
    <property type="entry name" value="HDc"/>
    <property type="match status" value="1"/>
</dbReference>
<dbReference type="SMART" id="SM00448">
    <property type="entry name" value="REC"/>
    <property type="match status" value="1"/>
</dbReference>
<evidence type="ECO:0000259" key="4">
    <source>
        <dbReference type="PROSITE" id="PS50110"/>
    </source>
</evidence>
<evidence type="ECO:0000313" key="7">
    <source>
        <dbReference type="Proteomes" id="UP000245622"/>
    </source>
</evidence>
<dbReference type="PROSITE" id="PS50110">
    <property type="entry name" value="RESPONSE_REGULATORY"/>
    <property type="match status" value="1"/>
</dbReference>
<dbReference type="GO" id="GO:0000160">
    <property type="term" value="P:phosphorelay signal transduction system"/>
    <property type="evidence" value="ECO:0007669"/>
    <property type="project" value="InterPro"/>
</dbReference>
<dbReference type="Gene3D" id="1.10.3210.10">
    <property type="entry name" value="Hypothetical protein af1432"/>
    <property type="match status" value="1"/>
</dbReference>
<dbReference type="AlphaFoldDB" id="A0A1V1I266"/>
<keyword evidence="3" id="KW-0597">Phosphoprotein</keyword>
<gene>
    <name evidence="6" type="ORF">CRIB_1703</name>
</gene>
<dbReference type="PROSITE" id="PS51832">
    <property type="entry name" value="HD_GYP"/>
    <property type="match status" value="1"/>
</dbReference>
<dbReference type="RefSeq" id="WP_180701842.1">
    <property type="nucleotide sequence ID" value="NZ_LN555523.1"/>
</dbReference>
<comment type="function">
    <text evidence="2">May play the central regulatory role in sporulation. It may be an element of the effector pathway responsible for the activation of sporulation genes in response to nutritional stress. Spo0A may act in concert with spo0H (a sigma factor) to control the expression of some genes that are critical to the sporulation process.</text>
</comment>
<dbReference type="InterPro" id="IPR052020">
    <property type="entry name" value="Cyclic_di-GMP/3'3'-cGAMP_PDE"/>
</dbReference>
<keyword evidence="7" id="KW-1185">Reference proteome</keyword>
<feature type="domain" description="HD-GYP" evidence="5">
    <location>
        <begin position="140"/>
        <end position="348"/>
    </location>
</feature>
<dbReference type="KEGG" id="ril:CRIB_1703"/>
<dbReference type="Pfam" id="PF00072">
    <property type="entry name" value="Response_reg"/>
    <property type="match status" value="1"/>
</dbReference>
<dbReference type="InterPro" id="IPR001789">
    <property type="entry name" value="Sig_transdc_resp-reg_receiver"/>
</dbReference>
<name>A0A1V1I266_9FIRM</name>
<feature type="modified residue" description="4-aspartylphosphate" evidence="3">
    <location>
        <position position="53"/>
    </location>
</feature>